<evidence type="ECO:0000256" key="4">
    <source>
        <dbReference type="SAM" id="MobiDB-lite"/>
    </source>
</evidence>
<protein>
    <recommendedName>
        <fullName evidence="5">MYND-type domain-containing protein</fullName>
    </recommendedName>
</protein>
<dbReference type="EMBL" id="KL659578">
    <property type="protein sequence ID" value="KFA69283.1"/>
    <property type="molecule type" value="Genomic_DNA"/>
</dbReference>
<evidence type="ECO:0000259" key="5">
    <source>
        <dbReference type="Pfam" id="PF01753"/>
    </source>
</evidence>
<name>A0A084QZ98_STAC4</name>
<dbReference type="STRING" id="1283841.A0A084QZ98"/>
<dbReference type="Proteomes" id="UP000028524">
    <property type="component" value="Unassembled WGS sequence"/>
</dbReference>
<evidence type="ECO:0000256" key="2">
    <source>
        <dbReference type="ARBA" id="ARBA00022771"/>
    </source>
</evidence>
<dbReference type="InterPro" id="IPR002893">
    <property type="entry name" value="Znf_MYND"/>
</dbReference>
<feature type="domain" description="MYND-type" evidence="5">
    <location>
        <begin position="18"/>
        <end position="55"/>
    </location>
</feature>
<dbReference type="Pfam" id="PF01753">
    <property type="entry name" value="zf-MYND"/>
    <property type="match status" value="1"/>
</dbReference>
<keyword evidence="2" id="KW-0863">Zinc-finger</keyword>
<evidence type="ECO:0000313" key="6">
    <source>
        <dbReference type="EMBL" id="KFA69283.1"/>
    </source>
</evidence>
<dbReference type="Gene3D" id="6.10.140.2220">
    <property type="match status" value="1"/>
</dbReference>
<keyword evidence="3" id="KW-0862">Zinc</keyword>
<reference evidence="6 7" key="1">
    <citation type="journal article" date="2014" name="BMC Genomics">
        <title>Comparative genome sequencing reveals chemotype-specific gene clusters in the toxigenic black mold Stachybotrys.</title>
        <authorList>
            <person name="Semeiks J."/>
            <person name="Borek D."/>
            <person name="Otwinowski Z."/>
            <person name="Grishin N.V."/>
        </authorList>
    </citation>
    <scope>NUCLEOTIDE SEQUENCE [LARGE SCALE GENOMIC DNA]</scope>
    <source>
        <strain evidence="6 7">IBT 40285</strain>
    </source>
</reference>
<sequence>MPRMNLGLPYNHCSHQLCQVGFQSPELLRCGGCHVIKYCGQPHQRADRPKHKVQCSPIKQTRDKVSEEEAKLRTSPGADTDGNLFSNATGLFWFFKSTRPYMQARFDYITAVLNVRTGEAVEIALDHSLDLLRLCRGDNLRAVDEKPHHIELSFFVALTLIKIRLMKDLESLQEFLQSNPNATGEARYDHLQEEAMSDILLRRPDIVAQDNYEEMITELRRQALRLYRIVKDKNPHFWPGIMNPNLYTHSVPTIYAFGSREEAVLVFRSSWYSWSETEVAIRFIRGVIRDDA</sequence>
<feature type="compositionally biased region" description="Basic and acidic residues" evidence="4">
    <location>
        <begin position="60"/>
        <end position="72"/>
    </location>
</feature>
<dbReference type="HOGENOM" id="CLU_041470_1_0_1"/>
<gene>
    <name evidence="6" type="ORF">S40285_09633</name>
</gene>
<evidence type="ECO:0000256" key="1">
    <source>
        <dbReference type="ARBA" id="ARBA00022723"/>
    </source>
</evidence>
<evidence type="ECO:0000256" key="3">
    <source>
        <dbReference type="ARBA" id="ARBA00022833"/>
    </source>
</evidence>
<dbReference type="AlphaFoldDB" id="A0A084QZ98"/>
<keyword evidence="1" id="KW-0479">Metal-binding</keyword>
<organism evidence="6 7">
    <name type="scientific">Stachybotrys chlorohalonatus (strain IBT 40285)</name>
    <dbReference type="NCBI Taxonomy" id="1283841"/>
    <lineage>
        <taxon>Eukaryota</taxon>
        <taxon>Fungi</taxon>
        <taxon>Dikarya</taxon>
        <taxon>Ascomycota</taxon>
        <taxon>Pezizomycotina</taxon>
        <taxon>Sordariomycetes</taxon>
        <taxon>Hypocreomycetidae</taxon>
        <taxon>Hypocreales</taxon>
        <taxon>Stachybotryaceae</taxon>
        <taxon>Stachybotrys</taxon>
    </lineage>
</organism>
<keyword evidence="7" id="KW-1185">Reference proteome</keyword>
<dbReference type="OMA" id="HYWPALH"/>
<dbReference type="GO" id="GO:0008270">
    <property type="term" value="F:zinc ion binding"/>
    <property type="evidence" value="ECO:0007669"/>
    <property type="project" value="UniProtKB-KW"/>
</dbReference>
<feature type="region of interest" description="Disordered" evidence="4">
    <location>
        <begin position="57"/>
        <end position="78"/>
    </location>
</feature>
<dbReference type="SUPFAM" id="SSF144232">
    <property type="entry name" value="HIT/MYND zinc finger-like"/>
    <property type="match status" value="1"/>
</dbReference>
<evidence type="ECO:0000313" key="7">
    <source>
        <dbReference type="Proteomes" id="UP000028524"/>
    </source>
</evidence>
<accession>A0A084QZ98</accession>
<dbReference type="OrthoDB" id="5952526at2759"/>
<proteinExistence type="predicted"/>
<dbReference type="InParanoid" id="A0A084QZ98"/>